<dbReference type="PROSITE" id="PS51257">
    <property type="entry name" value="PROKAR_LIPOPROTEIN"/>
    <property type="match status" value="1"/>
</dbReference>
<accession>A0A9D2G0B2</accession>
<evidence type="ECO:0000313" key="2">
    <source>
        <dbReference type="Proteomes" id="UP000824055"/>
    </source>
</evidence>
<dbReference type="AlphaFoldDB" id="A0A9D2G0B2"/>
<dbReference type="Proteomes" id="UP000824055">
    <property type="component" value="Unassembled WGS sequence"/>
</dbReference>
<reference evidence="1" key="2">
    <citation type="submission" date="2021-04" db="EMBL/GenBank/DDBJ databases">
        <authorList>
            <person name="Gilroy R."/>
        </authorList>
    </citation>
    <scope>NUCLEOTIDE SEQUENCE</scope>
    <source>
        <strain evidence="1">ChiHecec3B27-8219</strain>
    </source>
</reference>
<gene>
    <name evidence="1" type="ORF">H9966_08400</name>
</gene>
<organism evidence="1 2">
    <name type="scientific">Candidatus Prevotella avicola</name>
    <dbReference type="NCBI Taxonomy" id="2838738"/>
    <lineage>
        <taxon>Bacteria</taxon>
        <taxon>Pseudomonadati</taxon>
        <taxon>Bacteroidota</taxon>
        <taxon>Bacteroidia</taxon>
        <taxon>Bacteroidales</taxon>
        <taxon>Prevotellaceae</taxon>
        <taxon>Prevotella</taxon>
    </lineage>
</organism>
<reference evidence="1" key="1">
    <citation type="journal article" date="2021" name="PeerJ">
        <title>Extensive microbial diversity within the chicken gut microbiome revealed by metagenomics and culture.</title>
        <authorList>
            <person name="Gilroy R."/>
            <person name="Ravi A."/>
            <person name="Getino M."/>
            <person name="Pursley I."/>
            <person name="Horton D.L."/>
            <person name="Alikhan N.F."/>
            <person name="Baker D."/>
            <person name="Gharbi K."/>
            <person name="Hall N."/>
            <person name="Watson M."/>
            <person name="Adriaenssens E.M."/>
            <person name="Foster-Nyarko E."/>
            <person name="Jarju S."/>
            <person name="Secka A."/>
            <person name="Antonio M."/>
            <person name="Oren A."/>
            <person name="Chaudhuri R.R."/>
            <person name="La Ragione R."/>
            <person name="Hildebrand F."/>
            <person name="Pallen M.J."/>
        </authorList>
    </citation>
    <scope>NUCLEOTIDE SEQUENCE</scope>
    <source>
        <strain evidence="1">ChiHecec3B27-8219</strain>
    </source>
</reference>
<sequence length="130" mass="14535">MRRLPLFFPLLAFVVCFTVSCKMRPEQDLGDTIPESVFWPQQPKPRPVAKVAVVRDSADIFYVGDGSTPALLQLVSYPSRRDTIMAGKRKPLHVKGNADYGHVIRVAWHRRSATDSVVSSVEEILPDSIS</sequence>
<protein>
    <submittedName>
        <fullName evidence="1">Uncharacterized protein</fullName>
    </submittedName>
</protein>
<proteinExistence type="predicted"/>
<dbReference type="EMBL" id="DXBE01000062">
    <property type="protein sequence ID" value="HIZ69882.1"/>
    <property type="molecule type" value="Genomic_DNA"/>
</dbReference>
<evidence type="ECO:0000313" key="1">
    <source>
        <dbReference type="EMBL" id="HIZ69882.1"/>
    </source>
</evidence>
<name>A0A9D2G0B2_9BACT</name>
<comment type="caution">
    <text evidence="1">The sequence shown here is derived from an EMBL/GenBank/DDBJ whole genome shotgun (WGS) entry which is preliminary data.</text>
</comment>